<dbReference type="PANTHER" id="PTHR46704">
    <property type="entry name" value="CXC DOMAIN-CONTAINING PROTEIN-RELATED"/>
    <property type="match status" value="1"/>
</dbReference>
<protein>
    <submittedName>
        <fullName evidence="1">Uncharacterized protein</fullName>
    </submittedName>
</protein>
<dbReference type="PANTHER" id="PTHR46704:SF1">
    <property type="entry name" value="TELOMERE LENGTH REGULATION PROTEIN TEL2 HOMOLOG"/>
    <property type="match status" value="1"/>
</dbReference>
<dbReference type="AlphaFoldDB" id="A0AA47NMB7"/>
<evidence type="ECO:0000313" key="1">
    <source>
        <dbReference type="EMBL" id="KAK0130833.1"/>
    </source>
</evidence>
<reference evidence="1" key="1">
    <citation type="journal article" date="2023" name="Front. Mar. Sci.">
        <title>A new Merluccius polli reference genome to investigate the effects of global change in West African waters.</title>
        <authorList>
            <person name="Mateo J.L."/>
            <person name="Blanco-Fernandez C."/>
            <person name="Garcia-Vazquez E."/>
            <person name="Machado-Schiaffino G."/>
        </authorList>
    </citation>
    <scope>NUCLEOTIDE SEQUENCE</scope>
    <source>
        <strain evidence="1">C29</strain>
        <tissue evidence="1">Fin</tissue>
    </source>
</reference>
<comment type="caution">
    <text evidence="1">The sequence shown here is derived from an EMBL/GenBank/DDBJ whole genome shotgun (WGS) entry which is preliminary data.</text>
</comment>
<organism evidence="1 2">
    <name type="scientific">Merluccius polli</name>
    <name type="common">Benguela hake</name>
    <name type="synonym">Merluccius cadenati</name>
    <dbReference type="NCBI Taxonomy" id="89951"/>
    <lineage>
        <taxon>Eukaryota</taxon>
        <taxon>Metazoa</taxon>
        <taxon>Chordata</taxon>
        <taxon>Craniata</taxon>
        <taxon>Vertebrata</taxon>
        <taxon>Euteleostomi</taxon>
        <taxon>Actinopterygii</taxon>
        <taxon>Neopterygii</taxon>
        <taxon>Teleostei</taxon>
        <taxon>Neoteleostei</taxon>
        <taxon>Acanthomorphata</taxon>
        <taxon>Zeiogadaria</taxon>
        <taxon>Gadariae</taxon>
        <taxon>Gadiformes</taxon>
        <taxon>Gadoidei</taxon>
        <taxon>Merlucciidae</taxon>
        <taxon>Merluccius</taxon>
    </lineage>
</organism>
<proteinExistence type="predicted"/>
<dbReference type="EMBL" id="JAOPHQ010006613">
    <property type="protein sequence ID" value="KAK0130833.1"/>
    <property type="molecule type" value="Genomic_DNA"/>
</dbReference>
<keyword evidence="2" id="KW-1185">Reference proteome</keyword>
<accession>A0AA47NMB7</accession>
<sequence>MSLDDLLPSDLMRFLTLIISGNADLEKCEKTRRLVLSISQDICRAVTKGEWKLPKHILCTTIRHLHRSKQLTTILSRLGHCETYDFGLELETALTKALNEVSIALGPQIITGEGNYVFHLEWDNLNKITTNIHGSNVVNWTGGIMIQEVKPGFDATNSLEIQRMLPLYERNKTCSLKVDIPETLNTVHIYSRVGPKFPEGAVFTPITANNKVYSNCIQEYRVWLLVRVVGSSGSKQLVAGFAGFVSATGYKPPRRSTIDYFTPINQPFTEYSVIKELLKQSEEATMEVGQEYVLNTFDLGGCMKALPLIWKFPDEYEKHVVTPGPFHTGMNYMGMVTAHKCKGSGYAEFLIEAELVTSGCLKGVLKGKAYAKALFCLKTVSEAMERLLLQRFIAEENVEINPKALFDLVQTCSRENLDLAQKDLSTLDILKKYEAYENKVRAGHLGKTATFWLSVIDHARLILMLQYSVKTNNLALFHKCNRDMADLFFAYDGPNYSRYLVWLEVFLTNIDRSHPGAKELLQKGGIAVARSLIPGSLCAVDKTIEETFMRFANDGVVPRQFGLNTGKHRELERAKVKKSEEAVQRTISAIQNFTNPFSLVDKEHLYSLASGAPASPEVEAAGKESKRAFIQDRFVLQYREQSDLAFMLLIKSQNLDEPLNLDELMRYSLFPVPPSLGTADGFFNKTNKAAMLHYLMEDAPEDVPYPKDAFYIQDGNALFHALMNLPPTFEGICLQSLDHMVAKKHFVFSTDSYHDDSVKAQERLRRGVSQWYIIGGPATRKPSDFKLFLANEENKTQLCKLLLEVWGSKASASRLEKCGTTVVVVEGKAYQLESSGGNVTTCEIPQLEPTQEMTDTRVVLYLMYAAQLGHKVAVVRTPDTDIFFILLHHTQSVPLTIYINIGTGKHRRILNVSELAESKGADYCSTVLGLYVFTGEDVTSTFRGKGKVGPLKKLQSNPKYHAAFR</sequence>
<name>A0AA47NMB7_MERPO</name>
<gene>
    <name evidence="1" type="ORF">N1851_034492</name>
</gene>
<evidence type="ECO:0000313" key="2">
    <source>
        <dbReference type="Proteomes" id="UP001174136"/>
    </source>
</evidence>
<dbReference type="Proteomes" id="UP001174136">
    <property type="component" value="Unassembled WGS sequence"/>
</dbReference>